<keyword evidence="3" id="KW-0378">Hydrolase</keyword>
<sequence>MNFNQANLPFVINPDVNAQVVVIRVCYQWMINYNYLIIDPQTRAAVIVDPAWEFDKLNATIAQHQVTLRGVLLTHSHADHIHLADRIAKTYACPVWMSQIEIEHSQFDCHNLQALELPLTHNNGEALSVENLGSENLNSEKLNSNASAPTLLNPFTIEGLTIYPVLTPGHTPGCICYWINGHLFTGDVLFAEGCGLCRNEAAAFQMYDSLAYLKQQLTPQTRIFPGHSYGREPGQLFANVLRENMYLQFKTKASFSAFRLRKNQSKARLFGFS</sequence>
<gene>
    <name evidence="6" type="ORF">ABVT43_09805</name>
</gene>
<accession>A0ABV2BU10</accession>
<evidence type="ECO:0000313" key="6">
    <source>
        <dbReference type="EMBL" id="MET1255420.1"/>
    </source>
</evidence>
<evidence type="ECO:0000259" key="5">
    <source>
        <dbReference type="SMART" id="SM00849"/>
    </source>
</evidence>
<dbReference type="Pfam" id="PF00753">
    <property type="entry name" value="Lactamase_B"/>
    <property type="match status" value="1"/>
</dbReference>
<comment type="caution">
    <text evidence="6">The sequence shown here is derived from an EMBL/GenBank/DDBJ whole genome shotgun (WGS) entry which is preliminary data.</text>
</comment>
<dbReference type="SUPFAM" id="SSF56281">
    <property type="entry name" value="Metallo-hydrolase/oxidoreductase"/>
    <property type="match status" value="1"/>
</dbReference>
<evidence type="ECO:0000313" key="7">
    <source>
        <dbReference type="Proteomes" id="UP001548189"/>
    </source>
</evidence>
<dbReference type="RefSeq" id="WP_353896005.1">
    <property type="nucleotide sequence ID" value="NZ_JBEVCJ010000009.1"/>
</dbReference>
<organism evidence="6 7">
    <name type="scientific">Aliikangiella maris</name>
    <dbReference type="NCBI Taxonomy" id="3162458"/>
    <lineage>
        <taxon>Bacteria</taxon>
        <taxon>Pseudomonadati</taxon>
        <taxon>Pseudomonadota</taxon>
        <taxon>Gammaproteobacteria</taxon>
        <taxon>Oceanospirillales</taxon>
        <taxon>Pleioneaceae</taxon>
        <taxon>Aliikangiella</taxon>
    </lineage>
</organism>
<dbReference type="PANTHER" id="PTHR46233">
    <property type="entry name" value="HYDROXYACYLGLUTATHIONE HYDROLASE GLOC"/>
    <property type="match status" value="1"/>
</dbReference>
<dbReference type="InterPro" id="IPR001279">
    <property type="entry name" value="Metallo-B-lactamas"/>
</dbReference>
<protein>
    <submittedName>
        <fullName evidence="6">MBL fold metallo-hydrolase</fullName>
    </submittedName>
</protein>
<dbReference type="SMART" id="SM00849">
    <property type="entry name" value="Lactamase_B"/>
    <property type="match status" value="1"/>
</dbReference>
<feature type="domain" description="Metallo-beta-lactamase" evidence="5">
    <location>
        <begin position="31"/>
        <end position="227"/>
    </location>
</feature>
<evidence type="ECO:0000256" key="3">
    <source>
        <dbReference type="ARBA" id="ARBA00022801"/>
    </source>
</evidence>
<keyword evidence="2" id="KW-0479">Metal-binding</keyword>
<name>A0ABV2BU10_9GAMM</name>
<reference evidence="6 7" key="1">
    <citation type="submission" date="2024-06" db="EMBL/GenBank/DDBJ databases">
        <authorList>
            <person name="Li F."/>
        </authorList>
    </citation>
    <scope>NUCLEOTIDE SEQUENCE [LARGE SCALE GENOMIC DNA]</scope>
    <source>
        <strain evidence="6 7">GXAS 311</strain>
    </source>
</reference>
<proteinExistence type="predicted"/>
<evidence type="ECO:0000256" key="1">
    <source>
        <dbReference type="ARBA" id="ARBA00001947"/>
    </source>
</evidence>
<comment type="cofactor">
    <cofactor evidence="1">
        <name>Zn(2+)</name>
        <dbReference type="ChEBI" id="CHEBI:29105"/>
    </cofactor>
</comment>
<dbReference type="Proteomes" id="UP001548189">
    <property type="component" value="Unassembled WGS sequence"/>
</dbReference>
<dbReference type="CDD" id="cd16275">
    <property type="entry name" value="BaeB-like_MBL-fold"/>
    <property type="match status" value="1"/>
</dbReference>
<dbReference type="InterPro" id="IPR051453">
    <property type="entry name" value="MBL_Glyoxalase_II"/>
</dbReference>
<dbReference type="InterPro" id="IPR036866">
    <property type="entry name" value="RibonucZ/Hydroxyglut_hydro"/>
</dbReference>
<dbReference type="EMBL" id="JBEVCJ010000009">
    <property type="protein sequence ID" value="MET1255420.1"/>
    <property type="molecule type" value="Genomic_DNA"/>
</dbReference>
<keyword evidence="4" id="KW-0862">Zinc</keyword>
<keyword evidence="7" id="KW-1185">Reference proteome</keyword>
<dbReference type="PANTHER" id="PTHR46233:SF3">
    <property type="entry name" value="HYDROXYACYLGLUTATHIONE HYDROLASE GLOC"/>
    <property type="match status" value="1"/>
</dbReference>
<evidence type="ECO:0000256" key="4">
    <source>
        <dbReference type="ARBA" id="ARBA00022833"/>
    </source>
</evidence>
<evidence type="ECO:0000256" key="2">
    <source>
        <dbReference type="ARBA" id="ARBA00022723"/>
    </source>
</evidence>
<dbReference type="Gene3D" id="3.60.15.10">
    <property type="entry name" value="Ribonuclease Z/Hydroxyacylglutathione hydrolase-like"/>
    <property type="match status" value="1"/>
</dbReference>